<evidence type="ECO:0000256" key="9">
    <source>
        <dbReference type="SAM" id="Phobius"/>
    </source>
</evidence>
<evidence type="ECO:0000256" key="6">
    <source>
        <dbReference type="ARBA" id="ARBA00022989"/>
    </source>
</evidence>
<dbReference type="InterPro" id="IPR003594">
    <property type="entry name" value="HATPase_dom"/>
</dbReference>
<protein>
    <submittedName>
        <fullName evidence="11">Sensor histidine kinase</fullName>
    </submittedName>
</protein>
<keyword evidence="4 9" id="KW-0812">Transmembrane</keyword>
<evidence type="ECO:0000256" key="8">
    <source>
        <dbReference type="ARBA" id="ARBA00023136"/>
    </source>
</evidence>
<dbReference type="Proteomes" id="UP001596175">
    <property type="component" value="Unassembled WGS sequence"/>
</dbReference>
<dbReference type="InterPro" id="IPR050482">
    <property type="entry name" value="Sensor_HK_TwoCompSys"/>
</dbReference>
<dbReference type="InterPro" id="IPR005467">
    <property type="entry name" value="His_kinase_dom"/>
</dbReference>
<dbReference type="Pfam" id="PF02518">
    <property type="entry name" value="HATPase_c"/>
    <property type="match status" value="1"/>
</dbReference>
<comment type="caution">
    <text evidence="11">The sequence shown here is derived from an EMBL/GenBank/DDBJ whole genome shotgun (WGS) entry which is preliminary data.</text>
</comment>
<keyword evidence="12" id="KW-1185">Reference proteome</keyword>
<keyword evidence="7" id="KW-0902">Two-component regulatory system</keyword>
<dbReference type="InterPro" id="IPR011712">
    <property type="entry name" value="Sig_transdc_His_kin_sub3_dim/P"/>
</dbReference>
<dbReference type="PROSITE" id="PS50109">
    <property type="entry name" value="HIS_KIN"/>
    <property type="match status" value="1"/>
</dbReference>
<sequence length="467" mass="49218">MAADGGVLRRALLRHAVITVVVVLVAVVSIASGVALFARQDAHRGAENTARQVGRVVGDAVSRHDLSAPVDEATRAELDAAVEPFLAGGMLSRVKIWSPREGVARIVYSDERRVEGETTRYDPAEMGALGAGGSLVQEVPDDPEHRYEFAHSSTLLEVFSTFRDARGAEAWLELYIRVDEPAAVRATAVPVVVATAAALLLLAVLTLPVSVSLARRAERARAEQRAARDYGLAAAETARREIAQRLHDGVLPDLAGVGLLLEVVRDEHGPRSASVLGEAHALLADEMAELRGLLDDLVPPDVVAGGLVGALEELGARLTSASSVDFDVEASLDGPIPDDLQVTLHRVAHELVRNAVRHAGATRIRVSLAAGTDGWVALGVTDDGAGFDVGAAPAAGHVGLLLVRGVLADRGGRLDLDSAPGRGTSAVARVPVVRRAARRPWRAVATRAGERLPWRRRGGGDRPRAGV</sequence>
<evidence type="ECO:0000256" key="3">
    <source>
        <dbReference type="ARBA" id="ARBA00022679"/>
    </source>
</evidence>
<dbReference type="Gene3D" id="3.30.565.10">
    <property type="entry name" value="Histidine kinase-like ATPase, C-terminal domain"/>
    <property type="match status" value="1"/>
</dbReference>
<reference evidence="12" key="1">
    <citation type="journal article" date="2019" name="Int. J. Syst. Evol. Microbiol.">
        <title>The Global Catalogue of Microorganisms (GCM) 10K type strain sequencing project: providing services to taxonomists for standard genome sequencing and annotation.</title>
        <authorList>
            <consortium name="The Broad Institute Genomics Platform"/>
            <consortium name="The Broad Institute Genome Sequencing Center for Infectious Disease"/>
            <person name="Wu L."/>
            <person name="Ma J."/>
        </authorList>
    </citation>
    <scope>NUCLEOTIDE SEQUENCE [LARGE SCALE GENOMIC DNA]</scope>
    <source>
        <strain evidence="12">XZYJ18</strain>
    </source>
</reference>
<dbReference type="SUPFAM" id="SSF55874">
    <property type="entry name" value="ATPase domain of HSP90 chaperone/DNA topoisomerase II/histidine kinase"/>
    <property type="match status" value="1"/>
</dbReference>
<evidence type="ECO:0000313" key="11">
    <source>
        <dbReference type="EMBL" id="MFC5139958.1"/>
    </source>
</evidence>
<dbReference type="EMBL" id="JBHSKG010000008">
    <property type="protein sequence ID" value="MFC5139958.1"/>
    <property type="molecule type" value="Genomic_DNA"/>
</dbReference>
<evidence type="ECO:0000256" key="1">
    <source>
        <dbReference type="ARBA" id="ARBA00004651"/>
    </source>
</evidence>
<gene>
    <name evidence="11" type="ORF">ACFPK1_17090</name>
</gene>
<dbReference type="RefSeq" id="WP_378022136.1">
    <property type="nucleotide sequence ID" value="NZ_JBHSKG010000008.1"/>
</dbReference>
<accession>A0ABV9ZEE6</accession>
<comment type="subcellular location">
    <subcellularLocation>
        <location evidence="1">Cell membrane</location>
        <topology evidence="1">Multi-pass membrane protein</topology>
    </subcellularLocation>
</comment>
<evidence type="ECO:0000259" key="10">
    <source>
        <dbReference type="PROSITE" id="PS50109"/>
    </source>
</evidence>
<evidence type="ECO:0000256" key="2">
    <source>
        <dbReference type="ARBA" id="ARBA00022475"/>
    </source>
</evidence>
<dbReference type="InterPro" id="IPR036890">
    <property type="entry name" value="HATPase_C_sf"/>
</dbReference>
<organism evidence="11 12">
    <name type="scientific">Actinomycetospora rhizophila</name>
    <dbReference type="NCBI Taxonomy" id="1416876"/>
    <lineage>
        <taxon>Bacteria</taxon>
        <taxon>Bacillati</taxon>
        <taxon>Actinomycetota</taxon>
        <taxon>Actinomycetes</taxon>
        <taxon>Pseudonocardiales</taxon>
        <taxon>Pseudonocardiaceae</taxon>
        <taxon>Actinomycetospora</taxon>
    </lineage>
</organism>
<feature type="transmembrane region" description="Helical" evidence="9">
    <location>
        <begin position="12"/>
        <end position="38"/>
    </location>
</feature>
<keyword evidence="5 11" id="KW-0418">Kinase</keyword>
<keyword evidence="6 9" id="KW-1133">Transmembrane helix</keyword>
<dbReference type="SMART" id="SM00387">
    <property type="entry name" value="HATPase_c"/>
    <property type="match status" value="1"/>
</dbReference>
<feature type="transmembrane region" description="Helical" evidence="9">
    <location>
        <begin position="191"/>
        <end position="214"/>
    </location>
</feature>
<feature type="domain" description="Histidine kinase" evidence="10">
    <location>
        <begin position="344"/>
        <end position="434"/>
    </location>
</feature>
<evidence type="ECO:0000313" key="12">
    <source>
        <dbReference type="Proteomes" id="UP001596175"/>
    </source>
</evidence>
<dbReference type="PANTHER" id="PTHR24421">
    <property type="entry name" value="NITRATE/NITRITE SENSOR PROTEIN NARX-RELATED"/>
    <property type="match status" value="1"/>
</dbReference>
<dbReference type="GO" id="GO:0016301">
    <property type="term" value="F:kinase activity"/>
    <property type="evidence" value="ECO:0007669"/>
    <property type="project" value="UniProtKB-KW"/>
</dbReference>
<dbReference type="Pfam" id="PF07730">
    <property type="entry name" value="HisKA_3"/>
    <property type="match status" value="1"/>
</dbReference>
<proteinExistence type="predicted"/>
<keyword evidence="2" id="KW-1003">Cell membrane</keyword>
<name>A0ABV9ZEE6_9PSEU</name>
<dbReference type="CDD" id="cd16917">
    <property type="entry name" value="HATPase_UhpB-NarQ-NarX-like"/>
    <property type="match status" value="1"/>
</dbReference>
<keyword evidence="3" id="KW-0808">Transferase</keyword>
<keyword evidence="8 9" id="KW-0472">Membrane</keyword>
<dbReference type="PANTHER" id="PTHR24421:SF37">
    <property type="entry name" value="SENSOR HISTIDINE KINASE NARS"/>
    <property type="match status" value="1"/>
</dbReference>
<dbReference type="Gene3D" id="1.20.5.1930">
    <property type="match status" value="1"/>
</dbReference>
<evidence type="ECO:0000256" key="5">
    <source>
        <dbReference type="ARBA" id="ARBA00022777"/>
    </source>
</evidence>
<evidence type="ECO:0000256" key="4">
    <source>
        <dbReference type="ARBA" id="ARBA00022692"/>
    </source>
</evidence>
<evidence type="ECO:0000256" key="7">
    <source>
        <dbReference type="ARBA" id="ARBA00023012"/>
    </source>
</evidence>